<reference evidence="2 3" key="1">
    <citation type="submission" date="2012-08" db="EMBL/GenBank/DDBJ databases">
        <title>Whole genome shotgun sequence of Gordonia rhizosphera NBRC 16068.</title>
        <authorList>
            <person name="Takarada H."/>
            <person name="Isaki S."/>
            <person name="Hosoyama A."/>
            <person name="Tsuchikane K."/>
            <person name="Katsumata H."/>
            <person name="Baba S."/>
            <person name="Ohji S."/>
            <person name="Yamazaki S."/>
            <person name="Fujita N."/>
        </authorList>
    </citation>
    <scope>NUCLEOTIDE SEQUENCE [LARGE SCALE GENOMIC DNA]</scope>
    <source>
        <strain evidence="2 3">NBRC 16068</strain>
    </source>
</reference>
<dbReference type="Pfam" id="PF07110">
    <property type="entry name" value="EthD"/>
    <property type="match status" value="1"/>
</dbReference>
<dbReference type="AlphaFoldDB" id="K6V549"/>
<organism evidence="2 3">
    <name type="scientific">Gordonia rhizosphera NBRC 16068</name>
    <dbReference type="NCBI Taxonomy" id="1108045"/>
    <lineage>
        <taxon>Bacteria</taxon>
        <taxon>Bacillati</taxon>
        <taxon>Actinomycetota</taxon>
        <taxon>Actinomycetes</taxon>
        <taxon>Mycobacteriales</taxon>
        <taxon>Gordoniaceae</taxon>
        <taxon>Gordonia</taxon>
    </lineage>
</organism>
<dbReference type="SUPFAM" id="SSF54909">
    <property type="entry name" value="Dimeric alpha+beta barrel"/>
    <property type="match status" value="1"/>
</dbReference>
<feature type="domain" description="EthD" evidence="1">
    <location>
        <begin position="12"/>
        <end position="97"/>
    </location>
</feature>
<sequence>MHVLTFLTRRIPGMSADEFRDHYQTTHFELAMRMPGLVSYRQTILCHGTGAWAAADDGFPEYDALSTYTFESAEAVTSAFASDAGIALDADTRTFMDWDSIVSIESELIAHGEA</sequence>
<name>K6V549_9ACTN</name>
<dbReference type="EMBL" id="BAHC01000126">
    <property type="protein sequence ID" value="GAB91293.1"/>
    <property type="molecule type" value="Genomic_DNA"/>
</dbReference>
<comment type="caution">
    <text evidence="2">The sequence shown here is derived from an EMBL/GenBank/DDBJ whole genome shotgun (WGS) entry which is preliminary data.</text>
</comment>
<evidence type="ECO:0000259" key="1">
    <source>
        <dbReference type="Pfam" id="PF07110"/>
    </source>
</evidence>
<dbReference type="GO" id="GO:0016491">
    <property type="term" value="F:oxidoreductase activity"/>
    <property type="evidence" value="ECO:0007669"/>
    <property type="project" value="InterPro"/>
</dbReference>
<evidence type="ECO:0000313" key="3">
    <source>
        <dbReference type="Proteomes" id="UP000008363"/>
    </source>
</evidence>
<dbReference type="Gene3D" id="3.30.70.100">
    <property type="match status" value="1"/>
</dbReference>
<gene>
    <name evidence="2" type="ORF">GORHZ_126_00340</name>
</gene>
<keyword evidence="3" id="KW-1185">Reference proteome</keyword>
<proteinExistence type="predicted"/>
<protein>
    <recommendedName>
        <fullName evidence="1">EthD domain-containing protein</fullName>
    </recommendedName>
</protein>
<dbReference type="RefSeq" id="WP_006334629.1">
    <property type="nucleotide sequence ID" value="NZ_BAHC01000126.1"/>
</dbReference>
<dbReference type="NCBIfam" id="TIGR02118">
    <property type="entry name" value="EthD family reductase"/>
    <property type="match status" value="1"/>
</dbReference>
<dbReference type="STRING" id="1108045.GORHZ_126_00340"/>
<evidence type="ECO:0000313" key="2">
    <source>
        <dbReference type="EMBL" id="GAB91293.1"/>
    </source>
</evidence>
<accession>K6V549</accession>
<dbReference type="InterPro" id="IPR009799">
    <property type="entry name" value="EthD_dom"/>
</dbReference>
<dbReference type="InterPro" id="IPR011008">
    <property type="entry name" value="Dimeric_a/b-barrel"/>
</dbReference>
<dbReference type="Proteomes" id="UP000008363">
    <property type="component" value="Unassembled WGS sequence"/>
</dbReference>